<dbReference type="CDD" id="cd00397">
    <property type="entry name" value="DNA_BRE_C"/>
    <property type="match status" value="1"/>
</dbReference>
<evidence type="ECO:0000256" key="1">
    <source>
        <dbReference type="ARBA" id="ARBA00008857"/>
    </source>
</evidence>
<name>A0A644ZXI8_9ZZZZ</name>
<dbReference type="GO" id="GO:0003677">
    <property type="term" value="F:DNA binding"/>
    <property type="evidence" value="ECO:0007669"/>
    <property type="project" value="UniProtKB-KW"/>
</dbReference>
<evidence type="ECO:0000256" key="2">
    <source>
        <dbReference type="ARBA" id="ARBA00023125"/>
    </source>
</evidence>
<keyword evidence="2" id="KW-0238">DNA-binding</keyword>
<gene>
    <name evidence="5" type="ORF">SDC9_92369</name>
</gene>
<keyword evidence="3" id="KW-0233">DNA recombination</keyword>
<dbReference type="InterPro" id="IPR013762">
    <property type="entry name" value="Integrase-like_cat_sf"/>
</dbReference>
<accession>A0A644ZXI8</accession>
<dbReference type="AlphaFoldDB" id="A0A644ZXI8"/>
<protein>
    <submittedName>
        <fullName evidence="5">Putative prophage phiRv2 integrase</fullName>
    </submittedName>
</protein>
<comment type="caution">
    <text evidence="5">The sequence shown here is derived from an EMBL/GenBank/DDBJ whole genome shotgun (WGS) entry which is preliminary data.</text>
</comment>
<evidence type="ECO:0000313" key="5">
    <source>
        <dbReference type="EMBL" id="MPM45679.1"/>
    </source>
</evidence>
<dbReference type="InterPro" id="IPR002104">
    <property type="entry name" value="Integrase_catalytic"/>
</dbReference>
<dbReference type="InterPro" id="IPR050090">
    <property type="entry name" value="Tyrosine_recombinase_XerCD"/>
</dbReference>
<evidence type="ECO:0000259" key="4">
    <source>
        <dbReference type="PROSITE" id="PS51898"/>
    </source>
</evidence>
<dbReference type="GO" id="GO:0006310">
    <property type="term" value="P:DNA recombination"/>
    <property type="evidence" value="ECO:0007669"/>
    <property type="project" value="UniProtKB-KW"/>
</dbReference>
<feature type="domain" description="Tyr recombinase" evidence="4">
    <location>
        <begin position="69"/>
        <end position="259"/>
    </location>
</feature>
<dbReference type="PROSITE" id="PS51898">
    <property type="entry name" value="TYR_RECOMBINASE"/>
    <property type="match status" value="1"/>
</dbReference>
<dbReference type="InterPro" id="IPR010998">
    <property type="entry name" value="Integrase_recombinase_N"/>
</dbReference>
<dbReference type="EMBL" id="VSSQ01010973">
    <property type="protein sequence ID" value="MPM45679.1"/>
    <property type="molecule type" value="Genomic_DNA"/>
</dbReference>
<dbReference type="InterPro" id="IPR011010">
    <property type="entry name" value="DNA_brk_join_enz"/>
</dbReference>
<dbReference type="PANTHER" id="PTHR30349">
    <property type="entry name" value="PHAGE INTEGRASE-RELATED"/>
    <property type="match status" value="1"/>
</dbReference>
<evidence type="ECO:0000256" key="3">
    <source>
        <dbReference type="ARBA" id="ARBA00023172"/>
    </source>
</evidence>
<dbReference type="Pfam" id="PF00589">
    <property type="entry name" value="Phage_integrase"/>
    <property type="match status" value="1"/>
</dbReference>
<sequence length="270" mass="29306">MHVLPIIGGRTLSDVTAEHVEGLTAGKTDATKYAISRTLSSMFGAAVKAGKLAESPVTVRFAKTVRTKDDASIAELDEVAALAAAMPERLRVSVWLAAIMALRIGEVLGLQRRDLDLDAEDGPVLHIRRQWLIKASPPRYADPKAGSAGKLAIPASLVPVLRAHLDRFTGPDPESPVLPSTIDKRAPVSQTTFDKAWRAARDQVKPGLHYHDLRAVALTLYNRGGATAEELMRRGRHTDLDTATVYQGVTAARDRTLTARLDEALREVIK</sequence>
<comment type="similarity">
    <text evidence="1">Belongs to the 'phage' integrase family.</text>
</comment>
<dbReference type="SUPFAM" id="SSF56349">
    <property type="entry name" value="DNA breaking-rejoining enzymes"/>
    <property type="match status" value="1"/>
</dbReference>
<organism evidence="5">
    <name type="scientific">bioreactor metagenome</name>
    <dbReference type="NCBI Taxonomy" id="1076179"/>
    <lineage>
        <taxon>unclassified sequences</taxon>
        <taxon>metagenomes</taxon>
        <taxon>ecological metagenomes</taxon>
    </lineage>
</organism>
<dbReference type="Gene3D" id="1.10.443.10">
    <property type="entry name" value="Intergrase catalytic core"/>
    <property type="match status" value="1"/>
</dbReference>
<proteinExistence type="inferred from homology"/>
<dbReference type="PANTHER" id="PTHR30349:SF64">
    <property type="entry name" value="PROPHAGE INTEGRASE INTD-RELATED"/>
    <property type="match status" value="1"/>
</dbReference>
<reference evidence="5" key="1">
    <citation type="submission" date="2019-08" db="EMBL/GenBank/DDBJ databases">
        <authorList>
            <person name="Kucharzyk K."/>
            <person name="Murdoch R.W."/>
            <person name="Higgins S."/>
            <person name="Loffler F."/>
        </authorList>
    </citation>
    <scope>NUCLEOTIDE SEQUENCE</scope>
</reference>
<dbReference type="Gene3D" id="1.10.150.130">
    <property type="match status" value="1"/>
</dbReference>
<dbReference type="GO" id="GO:0015074">
    <property type="term" value="P:DNA integration"/>
    <property type="evidence" value="ECO:0007669"/>
    <property type="project" value="InterPro"/>
</dbReference>